<feature type="compositionally biased region" description="Basic and acidic residues" evidence="1">
    <location>
        <begin position="46"/>
        <end position="82"/>
    </location>
</feature>
<feature type="compositionally biased region" description="Low complexity" evidence="1">
    <location>
        <begin position="561"/>
        <end position="576"/>
    </location>
</feature>
<dbReference type="AlphaFoldDB" id="A0A423UAN2"/>
<feature type="compositionally biased region" description="Basic and acidic residues" evidence="1">
    <location>
        <begin position="673"/>
        <end position="683"/>
    </location>
</feature>
<feature type="compositionally biased region" description="Basic and acidic residues" evidence="1">
    <location>
        <begin position="113"/>
        <end position="130"/>
    </location>
</feature>
<feature type="compositionally biased region" description="Polar residues" evidence="1">
    <location>
        <begin position="581"/>
        <end position="590"/>
    </location>
</feature>
<feature type="compositionally biased region" description="Basic and acidic residues" evidence="1">
    <location>
        <begin position="480"/>
        <end position="506"/>
    </location>
</feature>
<evidence type="ECO:0000313" key="2">
    <source>
        <dbReference type="EMBL" id="ROT85740.1"/>
    </source>
</evidence>
<feature type="compositionally biased region" description="Basic residues" evidence="1">
    <location>
        <begin position="20"/>
        <end position="29"/>
    </location>
</feature>
<organism evidence="2 3">
    <name type="scientific">Penaeus vannamei</name>
    <name type="common">Whiteleg shrimp</name>
    <name type="synonym">Litopenaeus vannamei</name>
    <dbReference type="NCBI Taxonomy" id="6689"/>
    <lineage>
        <taxon>Eukaryota</taxon>
        <taxon>Metazoa</taxon>
        <taxon>Ecdysozoa</taxon>
        <taxon>Arthropoda</taxon>
        <taxon>Crustacea</taxon>
        <taxon>Multicrustacea</taxon>
        <taxon>Malacostraca</taxon>
        <taxon>Eumalacostraca</taxon>
        <taxon>Eucarida</taxon>
        <taxon>Decapoda</taxon>
        <taxon>Dendrobranchiata</taxon>
        <taxon>Penaeoidea</taxon>
        <taxon>Penaeidae</taxon>
        <taxon>Penaeus</taxon>
    </lineage>
</organism>
<feature type="compositionally biased region" description="Low complexity" evidence="1">
    <location>
        <begin position="899"/>
        <end position="912"/>
    </location>
</feature>
<feature type="region of interest" description="Disordered" evidence="1">
    <location>
        <begin position="437"/>
        <end position="951"/>
    </location>
</feature>
<proteinExistence type="predicted"/>
<feature type="compositionally biased region" description="Gly residues" evidence="1">
    <location>
        <begin position="641"/>
        <end position="652"/>
    </location>
</feature>
<feature type="compositionally biased region" description="Basic residues" evidence="1">
    <location>
        <begin position="799"/>
        <end position="812"/>
    </location>
</feature>
<feature type="compositionally biased region" description="Pro residues" evidence="1">
    <location>
        <begin position="510"/>
        <end position="520"/>
    </location>
</feature>
<feature type="compositionally biased region" description="Polar residues" evidence="1">
    <location>
        <begin position="547"/>
        <end position="560"/>
    </location>
</feature>
<evidence type="ECO:0000256" key="1">
    <source>
        <dbReference type="SAM" id="MobiDB-lite"/>
    </source>
</evidence>
<name>A0A423UAN2_PENVA</name>
<feature type="compositionally biased region" description="Low complexity" evidence="1">
    <location>
        <begin position="712"/>
        <end position="734"/>
    </location>
</feature>
<feature type="compositionally biased region" description="Basic and acidic residues" evidence="1">
    <location>
        <begin position="847"/>
        <end position="861"/>
    </location>
</feature>
<keyword evidence="3" id="KW-1185">Reference proteome</keyword>
<accession>A0A423UAN2</accession>
<feature type="compositionally biased region" description="Low complexity" evidence="1">
    <location>
        <begin position="521"/>
        <end position="546"/>
    </location>
</feature>
<reference evidence="2 3" key="1">
    <citation type="submission" date="2018-04" db="EMBL/GenBank/DDBJ databases">
        <authorList>
            <person name="Zhang X."/>
            <person name="Yuan J."/>
            <person name="Li F."/>
            <person name="Xiang J."/>
        </authorList>
    </citation>
    <scope>NUCLEOTIDE SEQUENCE [LARGE SCALE GENOMIC DNA]</scope>
    <source>
        <tissue evidence="2">Muscle</tissue>
    </source>
</reference>
<feature type="compositionally biased region" description="Basic and acidic residues" evidence="1">
    <location>
        <begin position="216"/>
        <end position="226"/>
    </location>
</feature>
<reference evidence="2 3" key="2">
    <citation type="submission" date="2019-01" db="EMBL/GenBank/DDBJ databases">
        <title>The decoding of complex shrimp genome reveals the adaptation for benthos swimmer, frequently molting mechanism and breeding impact on genome.</title>
        <authorList>
            <person name="Sun Y."/>
            <person name="Gao Y."/>
            <person name="Yu Y."/>
        </authorList>
    </citation>
    <scope>NUCLEOTIDE SEQUENCE [LARGE SCALE GENOMIC DNA]</scope>
    <source>
        <tissue evidence="2">Muscle</tissue>
    </source>
</reference>
<evidence type="ECO:0000313" key="3">
    <source>
        <dbReference type="Proteomes" id="UP000283509"/>
    </source>
</evidence>
<feature type="compositionally biased region" description="Acidic residues" evidence="1">
    <location>
        <begin position="83"/>
        <end position="92"/>
    </location>
</feature>
<feature type="region of interest" description="Disordered" evidence="1">
    <location>
        <begin position="1"/>
        <end position="235"/>
    </location>
</feature>
<protein>
    <submittedName>
        <fullName evidence="2">Uncharacterized protein</fullName>
    </submittedName>
</protein>
<comment type="caution">
    <text evidence="2">The sequence shown here is derived from an EMBL/GenBank/DDBJ whole genome shotgun (WGS) entry which is preliminary data.</text>
</comment>
<feature type="compositionally biased region" description="Basic and acidic residues" evidence="1">
    <location>
        <begin position="870"/>
        <end position="880"/>
    </location>
</feature>
<feature type="compositionally biased region" description="Basic and acidic residues" evidence="1">
    <location>
        <begin position="94"/>
        <end position="104"/>
    </location>
</feature>
<gene>
    <name evidence="2" type="ORF">C7M84_007745</name>
</gene>
<feature type="compositionally biased region" description="Low complexity" evidence="1">
    <location>
        <begin position="450"/>
        <end position="461"/>
    </location>
</feature>
<dbReference type="Proteomes" id="UP000283509">
    <property type="component" value="Unassembled WGS sequence"/>
</dbReference>
<dbReference type="EMBL" id="QCYY01000199">
    <property type="protein sequence ID" value="ROT85740.1"/>
    <property type="molecule type" value="Genomic_DNA"/>
</dbReference>
<sequence>MLSPGRYQGFIAQGREGGRRERKGGRGGRRGGEGGRGKEKGRRRERGGGREKEGRERGKEGGEGKGRGRRKEGGGEGGWRGEEGEEGEDGGGGEEGRREEGEERRRRRRRRMGREGERERKGRGVWWEKGRKGKRGGGRRREREGRKVKRRGRKVGFPWSVPVLRRPSVASRGRGNGRETPAFAREAPSALVPTRDGGGTCCRRALGPRSSSGGEGTRRRWSAERPRARRPPLRGRVRARSDLVRGRPLAQANPCPEVTDLTCRLPLPTLIYRPEAEHLGDLLRSKAVCVLSTSTPQGSLSFRPGAFDEQSEKRIAAPRTMPPPPSSSAGGSARDTKRLFARCSTANRWRSQQRGLLPTDHNLTYGCYGQRPPLKVNELGGLSSLKKEKKALPRATAGVGERVRLLPSTHTGLRTTGSKEIQRGLPARPRTLFCFFFSQSSPGSRGGGSQSSNPSTDPTTTSREEAGGDSFPRRQIAARGGERKGYPRGRDRPSDGQAKTPEEAAAAKKQPPPPSPPLPLPQSKSLAAAAARGRGGRARAASTQATGRRQNNIRLQTPQKNATRNGALAATRAARLGSGGKQASTNGSRQEASEPSPWQGGGEVLSLAQSPFQSASPVGSAGGGAWDCRGFLPFSPTTADTGGGGTGTGYPGGPRSASWREPATFAVPGSGGREIREGTDAELTKSTGRSPTPKTPHTPGLVGRRGRGFLTASAPAREGAGGRRAQAPARGARPTSRGPPHRPRKAPTASSTRGSPPAARSRNGPPIVVGAGPQPPRPRPGPALGRPPGKNGPFGGRSRQGRARPLRRRPRPARAQGAEGGKPEPAPVRGRQTGQTDRQVQPPARRPRPERARGTKGKGEGPKPPNGEWAGRHPRPERGPGADGGKPEPTPVLRKTRQARPGPAALGPNGAAERARGGRRGREKPKPSPGQPRKTWLAGQPQEAPPPPQPP</sequence>